<dbReference type="InterPro" id="IPR001789">
    <property type="entry name" value="Sig_transdc_resp-reg_receiver"/>
</dbReference>
<organism evidence="2 3">
    <name type="scientific">Candidatus Nitrosarchaeum limnium BG20</name>
    <dbReference type="NCBI Taxonomy" id="859192"/>
    <lineage>
        <taxon>Archaea</taxon>
        <taxon>Nitrososphaerota</taxon>
        <taxon>Nitrososphaeria</taxon>
        <taxon>Nitrosopumilales</taxon>
        <taxon>Nitrosopumilaceae</taxon>
        <taxon>Nitrosarchaeum</taxon>
    </lineage>
</organism>
<dbReference type="InterPro" id="IPR052048">
    <property type="entry name" value="ST_Response_Regulator"/>
</dbReference>
<dbReference type="SMART" id="SM00448">
    <property type="entry name" value="REC"/>
    <property type="match status" value="1"/>
</dbReference>
<dbReference type="InterPro" id="IPR011006">
    <property type="entry name" value="CheY-like_superfamily"/>
</dbReference>
<dbReference type="EMBL" id="AHJG01000329">
    <property type="protein sequence ID" value="EPA04282.1"/>
    <property type="molecule type" value="Genomic_DNA"/>
</dbReference>
<evidence type="ECO:0000313" key="3">
    <source>
        <dbReference type="Proteomes" id="UP000014065"/>
    </source>
</evidence>
<dbReference type="AlphaFoldDB" id="S2EHN2"/>
<dbReference type="RefSeq" id="WP_010195566.1">
    <property type="nucleotide sequence ID" value="NZ_AHJG01000329.1"/>
</dbReference>
<dbReference type="GO" id="GO:0000160">
    <property type="term" value="P:phosphorelay signal transduction system"/>
    <property type="evidence" value="ECO:0007669"/>
    <property type="project" value="InterPro"/>
</dbReference>
<dbReference type="Pfam" id="PF18551">
    <property type="entry name" value="TackOD1"/>
    <property type="match status" value="1"/>
</dbReference>
<dbReference type="Gene3D" id="3.40.50.2300">
    <property type="match status" value="1"/>
</dbReference>
<dbReference type="Pfam" id="PF00072">
    <property type="entry name" value="Response_reg"/>
    <property type="match status" value="1"/>
</dbReference>
<dbReference type="PANTHER" id="PTHR43228:SF1">
    <property type="entry name" value="TWO-COMPONENT RESPONSE REGULATOR ARR22"/>
    <property type="match status" value="1"/>
</dbReference>
<dbReference type="SUPFAM" id="SSF52172">
    <property type="entry name" value="CheY-like"/>
    <property type="match status" value="1"/>
</dbReference>
<sequence>MTTKDDVLIVEDSPAIGMLLKNYLEKLGYSKIHTCTNGSTAIETFKELANQDRHPIVLLDYMLPDMDARSILTQLLAIQPNARVVMETATEKDDEGIKELIRLGVYQYLEKPVRFENLQSIFETIEKEQSFFENESEQIKTLNQEKREDKKKTHELIDLILRSSKQISLNLLEQMIGFSDDSVTSYLKELEDNRKIIQIGDKKELGCNQCDSVKITQTFYCPSCKSSNFKLGKLIEHYDCGNISEENTYVDDKCPSCNKLIRALGVDYRVMQNHYICNNCKGFFSEISSDYLCLKCENKFKLEEGRWKTSKNFKVVNM</sequence>
<accession>S2EHN2</accession>
<proteinExistence type="predicted"/>
<protein>
    <submittedName>
        <fullName evidence="2">Response regulator receiver domain protein</fullName>
    </submittedName>
</protein>
<evidence type="ECO:0000313" key="2">
    <source>
        <dbReference type="EMBL" id="EPA04282.1"/>
    </source>
</evidence>
<keyword evidence="3" id="KW-1185">Reference proteome</keyword>
<feature type="domain" description="Response regulatory" evidence="1">
    <location>
        <begin position="6"/>
        <end position="126"/>
    </location>
</feature>
<dbReference type="Proteomes" id="UP000014065">
    <property type="component" value="Unassembled WGS sequence"/>
</dbReference>
<reference evidence="2 3" key="1">
    <citation type="journal article" date="2012" name="J. Bacteriol.">
        <title>Genome Sequence of "Candidatus Nitrosoarchaeum limnia" BG20, a Low-Salinity Ammonia-Oxidizing Archaeon from the San Francisco Bay Estuary.</title>
        <authorList>
            <person name="Mosier A.C."/>
            <person name="Allen E.E."/>
            <person name="Kim M."/>
            <person name="Ferriera S."/>
            <person name="Francis C.A."/>
        </authorList>
    </citation>
    <scope>NUCLEOTIDE SEQUENCE [LARGE SCALE GENOMIC DNA]</scope>
    <source>
        <strain evidence="2 3">BG20</strain>
    </source>
</reference>
<dbReference type="OrthoDB" id="9652at2157"/>
<dbReference type="InterPro" id="IPR040572">
    <property type="entry name" value="TackOD1"/>
</dbReference>
<gene>
    <name evidence="2" type="ORF">BG20_I1573</name>
</gene>
<dbReference type="PANTHER" id="PTHR43228">
    <property type="entry name" value="TWO-COMPONENT RESPONSE REGULATOR"/>
    <property type="match status" value="1"/>
</dbReference>
<name>S2EHN2_9ARCH</name>
<evidence type="ECO:0000259" key="1">
    <source>
        <dbReference type="PROSITE" id="PS50110"/>
    </source>
</evidence>
<dbReference type="PROSITE" id="PS50110">
    <property type="entry name" value="RESPONSE_REGULATORY"/>
    <property type="match status" value="1"/>
</dbReference>
<comment type="caution">
    <text evidence="2">The sequence shown here is derived from an EMBL/GenBank/DDBJ whole genome shotgun (WGS) entry which is preliminary data.</text>
</comment>
<dbReference type="CDD" id="cd00156">
    <property type="entry name" value="REC"/>
    <property type="match status" value="1"/>
</dbReference>